<dbReference type="AlphaFoldDB" id="A0A2G6E463"/>
<dbReference type="InterPro" id="IPR018720">
    <property type="entry name" value="DUF2249"/>
</dbReference>
<dbReference type="Pfam" id="PF10006">
    <property type="entry name" value="DUF2249"/>
    <property type="match status" value="1"/>
</dbReference>
<evidence type="ECO:0000259" key="1">
    <source>
        <dbReference type="Pfam" id="PF10006"/>
    </source>
</evidence>
<sequence length="238" mass="26919">MQKNWLDNKERFEVQDVRSLTGNFLPAILKKARDLEPGNGLCIVQSFEPIPLYPTLQALGYEYHTDKVSETEYRAYFYRARAADPSDSAEMNVPLKPTAIVNFNRIDPKLAHIVVNFWDLIWGQDNPAIDMKTRLLLSLANGVGAGRLRQATRELIKAYSLGVTVAEFDELFAMFAWNQGIGYFASQIGPSSLFAAYQYIKTQEEHGMARAEIVTKLIEKYGEKNPAVSTFYHPSKDA</sequence>
<evidence type="ECO:0000313" key="3">
    <source>
        <dbReference type="Proteomes" id="UP000229740"/>
    </source>
</evidence>
<protein>
    <recommendedName>
        <fullName evidence="1">DUF2249 domain-containing protein</fullName>
    </recommendedName>
</protein>
<feature type="domain" description="DUF2249" evidence="1">
    <location>
        <begin position="16"/>
        <end position="77"/>
    </location>
</feature>
<dbReference type="SUPFAM" id="SSF69118">
    <property type="entry name" value="AhpD-like"/>
    <property type="match status" value="1"/>
</dbReference>
<dbReference type="Proteomes" id="UP000229740">
    <property type="component" value="Unassembled WGS sequence"/>
</dbReference>
<dbReference type="Gene3D" id="1.20.1290.10">
    <property type="entry name" value="AhpD-like"/>
    <property type="match status" value="1"/>
</dbReference>
<evidence type="ECO:0000313" key="2">
    <source>
        <dbReference type="EMBL" id="PID56578.1"/>
    </source>
</evidence>
<reference evidence="2 3" key="1">
    <citation type="submission" date="2017-10" db="EMBL/GenBank/DDBJ databases">
        <title>Novel microbial diversity and functional potential in the marine mammal oral microbiome.</title>
        <authorList>
            <person name="Dudek N.K."/>
            <person name="Sun C.L."/>
            <person name="Burstein D."/>
            <person name="Kantor R.S."/>
            <person name="Aliaga Goltsman D.S."/>
            <person name="Bik E.M."/>
            <person name="Thomas B.C."/>
            <person name="Banfield J.F."/>
            <person name="Relman D.A."/>
        </authorList>
    </citation>
    <scope>NUCLEOTIDE SEQUENCE [LARGE SCALE GENOMIC DNA]</scope>
    <source>
        <strain evidence="2">DOLZORAL124_49_17</strain>
    </source>
</reference>
<accession>A0A2G6E463</accession>
<gene>
    <name evidence="2" type="ORF">CSB45_11175</name>
</gene>
<comment type="caution">
    <text evidence="2">The sequence shown here is derived from an EMBL/GenBank/DDBJ whole genome shotgun (WGS) entry which is preliminary data.</text>
</comment>
<dbReference type="InterPro" id="IPR029032">
    <property type="entry name" value="AhpD-like"/>
</dbReference>
<name>A0A2G6E463_9BACT</name>
<proteinExistence type="predicted"/>
<organism evidence="2 3">
    <name type="scientific">candidate division KSB3 bacterium</name>
    <dbReference type="NCBI Taxonomy" id="2044937"/>
    <lineage>
        <taxon>Bacteria</taxon>
        <taxon>candidate division KSB3</taxon>
    </lineage>
</organism>
<dbReference type="EMBL" id="PDPS01000033">
    <property type="protein sequence ID" value="PID56578.1"/>
    <property type="molecule type" value="Genomic_DNA"/>
</dbReference>